<dbReference type="PANTHER" id="PTHR10827:SF98">
    <property type="entry name" value="45 KDA CALCIUM-BINDING PROTEIN"/>
    <property type="match status" value="1"/>
</dbReference>
<proteinExistence type="predicted"/>
<dbReference type="PANTHER" id="PTHR10827">
    <property type="entry name" value="RETICULOCALBIN"/>
    <property type="match status" value="1"/>
</dbReference>
<gene>
    <name evidence="5" type="ORF">G3I29_15610</name>
    <name evidence="4" type="ORF">STHAL_22405</name>
</gene>
<dbReference type="Pfam" id="PF13202">
    <property type="entry name" value="EF-hand_5"/>
    <property type="match status" value="1"/>
</dbReference>
<protein>
    <submittedName>
        <fullName evidence="5">Calcium-binding protein</fullName>
    </submittedName>
    <submittedName>
        <fullName evidence="4">EF-hand domain-containing protein</fullName>
    </submittedName>
</protein>
<dbReference type="InterPro" id="IPR002048">
    <property type="entry name" value="EF_hand_dom"/>
</dbReference>
<name>A0A6N9U2V9_STRHA</name>
<dbReference type="SMART" id="SM00054">
    <property type="entry name" value="EFh"/>
    <property type="match status" value="4"/>
</dbReference>
<dbReference type="SUPFAM" id="SSF47473">
    <property type="entry name" value="EF-hand"/>
    <property type="match status" value="1"/>
</dbReference>
<evidence type="ECO:0000259" key="3">
    <source>
        <dbReference type="PROSITE" id="PS50222"/>
    </source>
</evidence>
<evidence type="ECO:0000256" key="2">
    <source>
        <dbReference type="ARBA" id="ARBA00022737"/>
    </source>
</evidence>
<evidence type="ECO:0000313" key="6">
    <source>
        <dbReference type="Proteomes" id="UP000471293"/>
    </source>
</evidence>
<feature type="domain" description="EF-hand" evidence="3">
    <location>
        <begin position="97"/>
        <end position="132"/>
    </location>
</feature>
<dbReference type="Proteomes" id="UP000735541">
    <property type="component" value="Unassembled WGS sequence"/>
</dbReference>
<keyword evidence="2" id="KW-0677">Repeat</keyword>
<dbReference type="Proteomes" id="UP000471293">
    <property type="component" value="Unassembled WGS sequence"/>
</dbReference>
<dbReference type="CDD" id="cd00051">
    <property type="entry name" value="EFh"/>
    <property type="match status" value="1"/>
</dbReference>
<sequence>MTHAVKGQKFGTLFTWFDQDGDGQLTHDDMRGTAAAFAEVAAWGDEADLAAMRDAFGRWWRLLLTHGDADGDGRVSRQEFITVMEREVTSPEHFEGAVMAIIDALMNALDTDRDGVLSRDEYVRMYDALGIPPQRSGEAFTRLDLDGNGVISREEFRSAVSDFYLSTDPDAPGSHLLGPVGPPA</sequence>
<evidence type="ECO:0000313" key="4">
    <source>
        <dbReference type="EMBL" id="MBV7672203.1"/>
    </source>
</evidence>
<dbReference type="InterPro" id="IPR011992">
    <property type="entry name" value="EF-hand-dom_pair"/>
</dbReference>
<dbReference type="RefSeq" id="WP_109492163.1">
    <property type="nucleotide sequence ID" value="NZ_JAAGLQ010000304.1"/>
</dbReference>
<reference evidence="4 7" key="2">
    <citation type="submission" date="2021-07" db="EMBL/GenBank/DDBJ databases">
        <title>Sequencing Streptomyces halstedii LGO-A4 genome an citrus endophytic actinomycete.</title>
        <authorList>
            <person name="Samborskyy M."/>
            <person name="Scott N."/>
            <person name="Deglau R."/>
            <person name="Dickens S."/>
            <person name="Oliveira L.G."/>
        </authorList>
    </citation>
    <scope>NUCLEOTIDE SEQUENCE [LARGE SCALE GENOMIC DNA]</scope>
    <source>
        <strain evidence="4 7">LGO-A4</strain>
    </source>
</reference>
<dbReference type="InterPro" id="IPR018247">
    <property type="entry name" value="EF_Hand_1_Ca_BS"/>
</dbReference>
<evidence type="ECO:0000313" key="7">
    <source>
        <dbReference type="Proteomes" id="UP000735541"/>
    </source>
</evidence>
<comment type="caution">
    <text evidence="5">The sequence shown here is derived from an EMBL/GenBank/DDBJ whole genome shotgun (WGS) entry which is preliminary data.</text>
</comment>
<dbReference type="Gene3D" id="1.10.238.10">
    <property type="entry name" value="EF-hand"/>
    <property type="match status" value="1"/>
</dbReference>
<accession>A0A6N9U2V9</accession>
<dbReference type="PROSITE" id="PS00018">
    <property type="entry name" value="EF_HAND_1"/>
    <property type="match status" value="4"/>
</dbReference>
<dbReference type="EMBL" id="JAAGLQ010000304">
    <property type="protein sequence ID" value="NEA16922.1"/>
    <property type="molecule type" value="Genomic_DNA"/>
</dbReference>
<organism evidence="5 6">
    <name type="scientific">Streptomyces halstedii</name>
    <dbReference type="NCBI Taxonomy" id="1944"/>
    <lineage>
        <taxon>Bacteria</taxon>
        <taxon>Bacillati</taxon>
        <taxon>Actinomycetota</taxon>
        <taxon>Actinomycetes</taxon>
        <taxon>Kitasatosporales</taxon>
        <taxon>Streptomycetaceae</taxon>
        <taxon>Streptomyces</taxon>
    </lineage>
</organism>
<feature type="domain" description="EF-hand" evidence="3">
    <location>
        <begin position="138"/>
        <end position="166"/>
    </location>
</feature>
<dbReference type="Pfam" id="PF13833">
    <property type="entry name" value="EF-hand_8"/>
    <property type="match status" value="1"/>
</dbReference>
<evidence type="ECO:0000256" key="1">
    <source>
        <dbReference type="ARBA" id="ARBA00022723"/>
    </source>
</evidence>
<keyword evidence="7" id="KW-1185">Reference proteome</keyword>
<keyword evidence="1" id="KW-0479">Metal-binding</keyword>
<evidence type="ECO:0000313" key="5">
    <source>
        <dbReference type="EMBL" id="NEA16922.1"/>
    </source>
</evidence>
<dbReference type="PROSITE" id="PS50222">
    <property type="entry name" value="EF_HAND_2"/>
    <property type="match status" value="3"/>
</dbReference>
<feature type="domain" description="EF-hand" evidence="3">
    <location>
        <begin position="68"/>
        <end position="90"/>
    </location>
</feature>
<dbReference type="GO" id="GO:0005509">
    <property type="term" value="F:calcium ion binding"/>
    <property type="evidence" value="ECO:0007669"/>
    <property type="project" value="InterPro"/>
</dbReference>
<reference evidence="5 6" key="1">
    <citation type="submission" date="2020-01" db="EMBL/GenBank/DDBJ databases">
        <title>Insect and environment-associated Actinomycetes.</title>
        <authorList>
            <person name="Currrie C."/>
            <person name="Chevrette M."/>
            <person name="Carlson C."/>
            <person name="Stubbendieck R."/>
            <person name="Wendt-Pienkowski E."/>
        </authorList>
    </citation>
    <scope>NUCLEOTIDE SEQUENCE [LARGE SCALE GENOMIC DNA]</scope>
    <source>
        <strain evidence="5 6">SID11342</strain>
    </source>
</reference>
<dbReference type="Pfam" id="PF00036">
    <property type="entry name" value="EF-hand_1"/>
    <property type="match status" value="1"/>
</dbReference>
<dbReference type="AlphaFoldDB" id="A0A6N9U2V9"/>
<dbReference type="EMBL" id="JAHUVW010000001">
    <property type="protein sequence ID" value="MBV7672203.1"/>
    <property type="molecule type" value="Genomic_DNA"/>
</dbReference>